<keyword evidence="3" id="KW-0479">Metal-binding</keyword>
<keyword evidence="5" id="KW-1185">Reference proteome</keyword>
<organism evidence="4 5">
    <name type="scientific">Megasphaera paucivorans</name>
    <dbReference type="NCBI Taxonomy" id="349095"/>
    <lineage>
        <taxon>Bacteria</taxon>
        <taxon>Bacillati</taxon>
        <taxon>Bacillota</taxon>
        <taxon>Negativicutes</taxon>
        <taxon>Veillonellales</taxon>
        <taxon>Veillonellaceae</taxon>
        <taxon>Megasphaera</taxon>
    </lineage>
</organism>
<comment type="cofactor">
    <cofactor evidence="3">
        <name>Mg(2+)</name>
        <dbReference type="ChEBI" id="CHEBI:18420"/>
    </cofactor>
    <text evidence="3">Binds 2 magnesium ions per subunit.</text>
</comment>
<name>A0A1G9Z913_9FIRM</name>
<dbReference type="PANTHER" id="PTHR16222:SF24">
    <property type="entry name" value="ADP-RIBOSYLHYDROLASE ARH3"/>
    <property type="match status" value="1"/>
</dbReference>
<feature type="binding site" evidence="3">
    <location>
        <position position="306"/>
    </location>
    <ligand>
        <name>Mg(2+)</name>
        <dbReference type="ChEBI" id="CHEBI:18420"/>
        <label>1</label>
    </ligand>
</feature>
<dbReference type="PANTHER" id="PTHR16222">
    <property type="entry name" value="ADP-RIBOSYLGLYCOHYDROLASE"/>
    <property type="match status" value="1"/>
</dbReference>
<dbReference type="GO" id="GO:0046872">
    <property type="term" value="F:metal ion binding"/>
    <property type="evidence" value="ECO:0007669"/>
    <property type="project" value="UniProtKB-KW"/>
</dbReference>
<feature type="binding site" evidence="3">
    <location>
        <position position="64"/>
    </location>
    <ligand>
        <name>Mg(2+)</name>
        <dbReference type="ChEBI" id="CHEBI:18420"/>
        <label>1</label>
    </ligand>
</feature>
<feature type="binding site" evidence="3">
    <location>
        <position position="66"/>
    </location>
    <ligand>
        <name>Mg(2+)</name>
        <dbReference type="ChEBI" id="CHEBI:18420"/>
        <label>1</label>
    </ligand>
</feature>
<comment type="similarity">
    <text evidence="1">Belongs to the ADP-ribosylglycohydrolase family.</text>
</comment>
<sequence length="353" mass="38841">MALGGVRMNKSDRFTGCMLGGATGDALGFLIEFDNLDTIRKKYGPYGLRTVLKLESNGRRGVISDDTQMALFTADGLLWANHDDLLPQEGMYRSYMRWYYTQTEHIVRPEQAKWIKTQAHEQYWHYDIMGDKDLFVRRSPGMTCLSVLSSGKICNEDTTLNNSKGCGTVMRVAPVGMFYAGDPEKAFYVGCQSASLTHGNPTGYLAAGTLSAAISLLLTDKDIEFVIPEMMHILQGYQKHEEVLTALRLAIDESATDRDPTKSLGRIGAGWVAEEALAAAVYCVLKTGKLKDAVIMACNHDGDSDSCGAVCGNLAGALYGIDEVPKNWISHLECLDLLKKMAHCLYAYNNDMA</sequence>
<accession>A0A1G9Z913</accession>
<feature type="binding site" evidence="3">
    <location>
        <position position="65"/>
    </location>
    <ligand>
        <name>Mg(2+)</name>
        <dbReference type="ChEBI" id="CHEBI:18420"/>
        <label>1</label>
    </ligand>
</feature>
<dbReference type="Pfam" id="PF03747">
    <property type="entry name" value="ADP_ribosyl_GH"/>
    <property type="match status" value="1"/>
</dbReference>
<evidence type="ECO:0000256" key="1">
    <source>
        <dbReference type="ARBA" id="ARBA00010702"/>
    </source>
</evidence>
<keyword evidence="2 4" id="KW-0378">Hydrolase</keyword>
<feature type="binding site" evidence="3">
    <location>
        <position position="305"/>
    </location>
    <ligand>
        <name>Mg(2+)</name>
        <dbReference type="ChEBI" id="CHEBI:18420"/>
        <label>2</label>
    </ligand>
</feature>
<dbReference type="SUPFAM" id="SSF101478">
    <property type="entry name" value="ADP-ribosylglycohydrolase"/>
    <property type="match status" value="1"/>
</dbReference>
<feature type="binding site" evidence="3">
    <location>
        <position position="303"/>
    </location>
    <ligand>
        <name>Mg(2+)</name>
        <dbReference type="ChEBI" id="CHEBI:18420"/>
        <label>1</label>
    </ligand>
</feature>
<proteinExistence type="inferred from homology"/>
<dbReference type="Gene3D" id="1.10.4080.10">
    <property type="entry name" value="ADP-ribosylation/Crystallin J1"/>
    <property type="match status" value="1"/>
</dbReference>
<keyword evidence="3" id="KW-0460">Magnesium</keyword>
<dbReference type="STRING" id="349095.SAMN05660299_02266"/>
<protein>
    <submittedName>
        <fullName evidence="4">ADP-ribosylglycohydrolase</fullName>
    </submittedName>
</protein>
<dbReference type="InterPro" id="IPR005502">
    <property type="entry name" value="Ribosyl_crysJ1"/>
</dbReference>
<dbReference type="GO" id="GO:0016787">
    <property type="term" value="F:hydrolase activity"/>
    <property type="evidence" value="ECO:0007669"/>
    <property type="project" value="UniProtKB-KW"/>
</dbReference>
<evidence type="ECO:0000313" key="5">
    <source>
        <dbReference type="Proteomes" id="UP000199309"/>
    </source>
</evidence>
<evidence type="ECO:0000256" key="2">
    <source>
        <dbReference type="ARBA" id="ARBA00022801"/>
    </source>
</evidence>
<dbReference type="AlphaFoldDB" id="A0A1G9Z913"/>
<dbReference type="InterPro" id="IPR050792">
    <property type="entry name" value="ADP-ribosylglycohydrolase"/>
</dbReference>
<reference evidence="4 5" key="1">
    <citation type="submission" date="2016-10" db="EMBL/GenBank/DDBJ databases">
        <authorList>
            <person name="de Groot N.N."/>
        </authorList>
    </citation>
    <scope>NUCLEOTIDE SEQUENCE [LARGE SCALE GENOMIC DNA]</scope>
    <source>
        <strain evidence="4 5">DSM 16981</strain>
    </source>
</reference>
<gene>
    <name evidence="4" type="ORF">SAMN05660299_02266</name>
</gene>
<evidence type="ECO:0000313" key="4">
    <source>
        <dbReference type="EMBL" id="SDN17627.1"/>
    </source>
</evidence>
<dbReference type="Proteomes" id="UP000199309">
    <property type="component" value="Unassembled WGS sequence"/>
</dbReference>
<evidence type="ECO:0000256" key="3">
    <source>
        <dbReference type="PIRSR" id="PIRSR605502-1"/>
    </source>
</evidence>
<dbReference type="InterPro" id="IPR036705">
    <property type="entry name" value="Ribosyl_crysJ1_sf"/>
</dbReference>
<dbReference type="EMBL" id="FNHQ01000028">
    <property type="protein sequence ID" value="SDN17627.1"/>
    <property type="molecule type" value="Genomic_DNA"/>
</dbReference>